<feature type="disulfide bond" description="Redox-active" evidence="15">
    <location>
        <begin position="42"/>
        <end position="47"/>
    </location>
</feature>
<dbReference type="PANTHER" id="PTHR22912">
    <property type="entry name" value="DISULFIDE OXIDOREDUCTASE"/>
    <property type="match status" value="1"/>
</dbReference>
<name>A0AAU7Q1G9_9RICK</name>
<evidence type="ECO:0000259" key="18">
    <source>
        <dbReference type="Pfam" id="PF07992"/>
    </source>
</evidence>
<feature type="active site" description="Proton acceptor" evidence="13">
    <location>
        <position position="440"/>
    </location>
</feature>
<dbReference type="InterPro" id="IPR050151">
    <property type="entry name" value="Class-I_Pyr_Nuc-Dis_Oxidored"/>
</dbReference>
<evidence type="ECO:0000256" key="7">
    <source>
        <dbReference type="ARBA" id="ARBA00022827"/>
    </source>
</evidence>
<feature type="binding site" evidence="14">
    <location>
        <begin position="179"/>
        <end position="186"/>
    </location>
    <ligand>
        <name>NAD(+)</name>
        <dbReference type="ChEBI" id="CHEBI:57540"/>
    </ligand>
</feature>
<feature type="domain" description="Pyridine nucleotide-disulphide oxidoreductase dimerisation" evidence="17">
    <location>
        <begin position="342"/>
        <end position="450"/>
    </location>
</feature>
<dbReference type="RefSeq" id="WP_349967331.1">
    <property type="nucleotide sequence ID" value="NZ_CP157942.1"/>
</dbReference>
<dbReference type="InterPro" id="IPR001100">
    <property type="entry name" value="Pyr_nuc-diS_OxRdtase"/>
</dbReference>
<evidence type="ECO:0000256" key="10">
    <source>
        <dbReference type="ARBA" id="ARBA00023157"/>
    </source>
</evidence>
<dbReference type="PROSITE" id="PS00076">
    <property type="entry name" value="PYRIDINE_REDOX_1"/>
    <property type="match status" value="1"/>
</dbReference>
<reference evidence="19" key="1">
    <citation type="submission" date="2024-06" db="EMBL/GenBank/DDBJ databases">
        <authorList>
            <person name="Dussert Y."/>
            <person name="Peccoud J."/>
            <person name="Pigeault R."/>
        </authorList>
    </citation>
    <scope>NUCLEOTIDE SEQUENCE</scope>
    <source>
        <strain evidence="19">WArc</strain>
    </source>
</reference>
<evidence type="ECO:0000256" key="15">
    <source>
        <dbReference type="PIRSR" id="PIRSR000350-4"/>
    </source>
</evidence>
<dbReference type="EMBL" id="CP157942">
    <property type="protein sequence ID" value="XBS66858.1"/>
    <property type="molecule type" value="Genomic_DNA"/>
</dbReference>
<keyword evidence="8 16" id="KW-0560">Oxidoreductase</keyword>
<dbReference type="NCBIfam" id="TIGR01350">
    <property type="entry name" value="lipoamide_DH"/>
    <property type="match status" value="1"/>
</dbReference>
<keyword evidence="11 16" id="KW-0676">Redox-active center</keyword>
<dbReference type="PIRSF" id="PIRSF000350">
    <property type="entry name" value="Mercury_reductase_MerA"/>
    <property type="match status" value="1"/>
</dbReference>
<gene>
    <name evidence="19" type="primary">lpdA</name>
    <name evidence="19" type="ORF">ABLO99_06610</name>
</gene>
<evidence type="ECO:0000259" key="17">
    <source>
        <dbReference type="Pfam" id="PF02852"/>
    </source>
</evidence>
<comment type="cofactor">
    <cofactor evidence="14 16">
        <name>FAD</name>
        <dbReference type="ChEBI" id="CHEBI:57692"/>
    </cofactor>
    <text evidence="14 16">Binds 1 FAD per subunit.</text>
</comment>
<dbReference type="InterPro" id="IPR012999">
    <property type="entry name" value="Pyr_OxRdtase_I_AS"/>
</dbReference>
<dbReference type="GO" id="GO:0006103">
    <property type="term" value="P:2-oxoglutarate metabolic process"/>
    <property type="evidence" value="ECO:0007669"/>
    <property type="project" value="TreeGrafter"/>
</dbReference>
<protein>
    <recommendedName>
        <fullName evidence="4 16">Dihydrolipoyl dehydrogenase</fullName>
        <ecNumber evidence="3 16">1.8.1.4</ecNumber>
    </recommendedName>
</protein>
<dbReference type="PRINTS" id="PR00411">
    <property type="entry name" value="PNDRDTASEI"/>
</dbReference>
<dbReference type="Pfam" id="PF02852">
    <property type="entry name" value="Pyr_redox_dim"/>
    <property type="match status" value="1"/>
</dbReference>
<dbReference type="FunFam" id="3.30.390.30:FF:000001">
    <property type="entry name" value="Dihydrolipoyl dehydrogenase"/>
    <property type="match status" value="1"/>
</dbReference>
<sequence>MNKYDITVIGSGPGGYIAAIRAAQLGFKTAIVEKEVNLGGICLNWGCIPTKSLLRASEIYRLIRRSDEFGIKVKNASFDIQSIVKYSRNVVGKLSNGVEYLMKKNNIKVHQGFGKLTGNHTVKILNDKKEEEISSKHIILATGVRARNLPEIEADGDLIWNAQHAMTPKKLPKSLLIIGSGAIGIEFASFYSTLGVDVAVIEIKDTILPLEDREISSLARKIFTDQGIKIYTSSSVKTFTKNKDSVQVQLSSSESKEFDRMIVAIGVQANTENIGLENTKIKLSLSGFIEANEWYETNEPNVYAIGDVAGPPCLAHKASHEAVICIEKIAGKNVHVLKKECIPNCTYSHPQIASVGLTEEQARKNGYDIKVGKFHSKFNGKSIALGETEGLVKTIIDKKTGELLGAHMIGAEVTELISNFALAKQLEGTDCDMKSTIFPHPTISEMIHESVLAADGESLNS</sequence>
<evidence type="ECO:0000256" key="4">
    <source>
        <dbReference type="ARBA" id="ARBA00016961"/>
    </source>
</evidence>
<evidence type="ECO:0000256" key="3">
    <source>
        <dbReference type="ARBA" id="ARBA00012608"/>
    </source>
</evidence>
<dbReference type="GO" id="GO:0050660">
    <property type="term" value="F:flavin adenine dinucleotide binding"/>
    <property type="evidence" value="ECO:0007669"/>
    <property type="project" value="InterPro"/>
</dbReference>
<dbReference type="GO" id="GO:0005737">
    <property type="term" value="C:cytoplasm"/>
    <property type="evidence" value="ECO:0007669"/>
    <property type="project" value="UniProtKB-SubCell"/>
</dbReference>
<evidence type="ECO:0000313" key="19">
    <source>
        <dbReference type="EMBL" id="XBS66858.1"/>
    </source>
</evidence>
<dbReference type="SUPFAM" id="SSF51905">
    <property type="entry name" value="FAD/NAD(P)-binding domain"/>
    <property type="match status" value="1"/>
</dbReference>
<evidence type="ECO:0000256" key="16">
    <source>
        <dbReference type="RuleBase" id="RU003692"/>
    </source>
</evidence>
<evidence type="ECO:0000256" key="6">
    <source>
        <dbReference type="ARBA" id="ARBA00022630"/>
    </source>
</evidence>
<comment type="subcellular location">
    <subcellularLocation>
        <location evidence="1">Cytoplasm</location>
    </subcellularLocation>
</comment>
<keyword evidence="7 14" id="KW-0274">FAD</keyword>
<keyword evidence="10" id="KW-1015">Disulfide bond</keyword>
<comment type="catalytic activity">
    <reaction evidence="12 16">
        <text>N(6)-[(R)-dihydrolipoyl]-L-lysyl-[protein] + NAD(+) = N(6)-[(R)-lipoyl]-L-lysyl-[protein] + NADH + H(+)</text>
        <dbReference type="Rhea" id="RHEA:15045"/>
        <dbReference type="Rhea" id="RHEA-COMP:10474"/>
        <dbReference type="Rhea" id="RHEA-COMP:10475"/>
        <dbReference type="ChEBI" id="CHEBI:15378"/>
        <dbReference type="ChEBI" id="CHEBI:57540"/>
        <dbReference type="ChEBI" id="CHEBI:57945"/>
        <dbReference type="ChEBI" id="CHEBI:83099"/>
        <dbReference type="ChEBI" id="CHEBI:83100"/>
        <dbReference type="EC" id="1.8.1.4"/>
    </reaction>
</comment>
<dbReference type="InterPro" id="IPR036188">
    <property type="entry name" value="FAD/NAD-bd_sf"/>
</dbReference>
<accession>A0AAU7Q1G9</accession>
<proteinExistence type="inferred from homology"/>
<evidence type="ECO:0000256" key="13">
    <source>
        <dbReference type="PIRSR" id="PIRSR000350-2"/>
    </source>
</evidence>
<feature type="binding site" evidence="14">
    <location>
        <position position="202"/>
    </location>
    <ligand>
        <name>NAD(+)</name>
        <dbReference type="ChEBI" id="CHEBI:57540"/>
    </ligand>
</feature>
<dbReference type="EC" id="1.8.1.4" evidence="3 16"/>
<dbReference type="InterPro" id="IPR023753">
    <property type="entry name" value="FAD/NAD-binding_dom"/>
</dbReference>
<evidence type="ECO:0000256" key="11">
    <source>
        <dbReference type="ARBA" id="ARBA00023284"/>
    </source>
</evidence>
<dbReference type="PRINTS" id="PR00368">
    <property type="entry name" value="FADPNR"/>
</dbReference>
<feature type="binding site" evidence="14">
    <location>
        <position position="51"/>
    </location>
    <ligand>
        <name>FAD</name>
        <dbReference type="ChEBI" id="CHEBI:57692"/>
    </ligand>
</feature>
<comment type="similarity">
    <text evidence="2 16">Belongs to the class-I pyridine nucleotide-disulfide oxidoreductase family.</text>
</comment>
<comment type="miscellaneous">
    <text evidence="16">The active site is a redox-active disulfide bond.</text>
</comment>
<keyword evidence="5" id="KW-0963">Cytoplasm</keyword>
<dbReference type="GO" id="GO:0004148">
    <property type="term" value="F:dihydrolipoyl dehydrogenase (NADH) activity"/>
    <property type="evidence" value="ECO:0007669"/>
    <property type="project" value="UniProtKB-EC"/>
</dbReference>
<dbReference type="Gene3D" id="3.50.50.60">
    <property type="entry name" value="FAD/NAD(P)-binding domain"/>
    <property type="match status" value="2"/>
</dbReference>
<keyword evidence="9 14" id="KW-0520">NAD</keyword>
<dbReference type="InterPro" id="IPR006258">
    <property type="entry name" value="Lipoamide_DH"/>
</dbReference>
<dbReference type="Pfam" id="PF07992">
    <property type="entry name" value="Pyr_redox_2"/>
    <property type="match status" value="1"/>
</dbReference>
<evidence type="ECO:0000256" key="5">
    <source>
        <dbReference type="ARBA" id="ARBA00022490"/>
    </source>
</evidence>
<dbReference type="AlphaFoldDB" id="A0AAU7Q1G9"/>
<evidence type="ECO:0000256" key="8">
    <source>
        <dbReference type="ARBA" id="ARBA00023002"/>
    </source>
</evidence>
<evidence type="ECO:0000256" key="12">
    <source>
        <dbReference type="ARBA" id="ARBA00049187"/>
    </source>
</evidence>
<feature type="binding site" evidence="14">
    <location>
        <position position="114"/>
    </location>
    <ligand>
        <name>FAD</name>
        <dbReference type="ChEBI" id="CHEBI:57692"/>
    </ligand>
</feature>
<dbReference type="InterPro" id="IPR016156">
    <property type="entry name" value="FAD/NAD-linked_Rdtase_dimer_sf"/>
</dbReference>
<evidence type="ECO:0000256" key="9">
    <source>
        <dbReference type="ARBA" id="ARBA00023027"/>
    </source>
</evidence>
<dbReference type="PANTHER" id="PTHR22912:SF217">
    <property type="entry name" value="DIHYDROLIPOYL DEHYDROGENASE"/>
    <property type="match status" value="1"/>
</dbReference>
<evidence type="ECO:0000256" key="2">
    <source>
        <dbReference type="ARBA" id="ARBA00007532"/>
    </source>
</evidence>
<keyword evidence="6 16" id="KW-0285">Flavoprotein</keyword>
<organism evidence="19">
    <name type="scientific">Wolbachia endosymbiont of Armadillidium arcangelii</name>
    <dbReference type="NCBI Taxonomy" id="3158571"/>
    <lineage>
        <taxon>Bacteria</taxon>
        <taxon>Pseudomonadati</taxon>
        <taxon>Pseudomonadota</taxon>
        <taxon>Alphaproteobacteria</taxon>
        <taxon>Rickettsiales</taxon>
        <taxon>Anaplasmataceae</taxon>
        <taxon>Wolbachieae</taxon>
        <taxon>Wolbachia</taxon>
    </lineage>
</organism>
<evidence type="ECO:0000256" key="1">
    <source>
        <dbReference type="ARBA" id="ARBA00004496"/>
    </source>
</evidence>
<dbReference type="SUPFAM" id="SSF55424">
    <property type="entry name" value="FAD/NAD-linked reductases, dimerisation (C-terminal) domain"/>
    <property type="match status" value="1"/>
</dbReference>
<feature type="domain" description="FAD/NAD(P)-binding" evidence="18">
    <location>
        <begin position="4"/>
        <end position="322"/>
    </location>
</feature>
<feature type="binding site" evidence="14">
    <location>
        <position position="307"/>
    </location>
    <ligand>
        <name>FAD</name>
        <dbReference type="ChEBI" id="CHEBI:57692"/>
    </ligand>
</feature>
<dbReference type="InterPro" id="IPR004099">
    <property type="entry name" value="Pyr_nucl-diS_OxRdtase_dimer"/>
</dbReference>
<feature type="binding site" evidence="14">
    <location>
        <position position="266"/>
    </location>
    <ligand>
        <name>NAD(+)</name>
        <dbReference type="ChEBI" id="CHEBI:57540"/>
    </ligand>
</feature>
<dbReference type="Gene3D" id="3.30.390.30">
    <property type="match status" value="1"/>
</dbReference>
<keyword evidence="14" id="KW-0547">Nucleotide-binding</keyword>
<evidence type="ECO:0000256" key="14">
    <source>
        <dbReference type="PIRSR" id="PIRSR000350-3"/>
    </source>
</evidence>